<gene>
    <name evidence="2" type="ORF">CNMCM5793_000077</name>
</gene>
<evidence type="ECO:0000313" key="2">
    <source>
        <dbReference type="EMBL" id="KAF7122121.1"/>
    </source>
</evidence>
<evidence type="ECO:0000256" key="1">
    <source>
        <dbReference type="SAM" id="MobiDB-lite"/>
    </source>
</evidence>
<sequence>MENGVPAPACRSRMVKANRGEPQLRQARLQKKLLSPSHHSTTTRNSTPIWPPNSKSRVTRQPPGYTYDYQFFLDEHENENKEKSSKGGKRRPKWAKLEPWANTLGYIRTIFRFWNKFKHQSNGMGMVVKLQILRDLYYLDEEDEVERRHKLQRPRWKKTSKWTKQEARYPKRQRRHQSRFEWDLGPDATTEDAIRKFGPVLLARMETWMKSQ</sequence>
<accession>A0A8H6P9M5</accession>
<reference evidence="2" key="1">
    <citation type="submission" date="2020-06" db="EMBL/GenBank/DDBJ databases">
        <title>Draft genome sequences of strains closely related to Aspergillus parafelis and Aspergillus hiratsukae.</title>
        <authorList>
            <person name="Dos Santos R.A.C."/>
            <person name="Rivero-Menendez O."/>
            <person name="Steenwyk J.L."/>
            <person name="Mead M.E."/>
            <person name="Goldman G.H."/>
            <person name="Alastruey-Izquierdo A."/>
            <person name="Rokas A."/>
        </authorList>
    </citation>
    <scope>NUCLEOTIDE SEQUENCE</scope>
    <source>
        <strain evidence="2">CNM-CM5793</strain>
    </source>
</reference>
<organism evidence="2 3">
    <name type="scientific">Aspergillus hiratsukae</name>
    <dbReference type="NCBI Taxonomy" id="1194566"/>
    <lineage>
        <taxon>Eukaryota</taxon>
        <taxon>Fungi</taxon>
        <taxon>Dikarya</taxon>
        <taxon>Ascomycota</taxon>
        <taxon>Pezizomycotina</taxon>
        <taxon>Eurotiomycetes</taxon>
        <taxon>Eurotiomycetidae</taxon>
        <taxon>Eurotiales</taxon>
        <taxon>Aspergillaceae</taxon>
        <taxon>Aspergillus</taxon>
        <taxon>Aspergillus subgen. Fumigati</taxon>
    </lineage>
</organism>
<name>A0A8H6P9M5_9EURO</name>
<protein>
    <submittedName>
        <fullName evidence="2">Uncharacterized protein</fullName>
    </submittedName>
</protein>
<feature type="region of interest" description="Disordered" evidence="1">
    <location>
        <begin position="1"/>
        <end position="63"/>
    </location>
</feature>
<dbReference type="OrthoDB" id="3800761at2759"/>
<proteinExistence type="predicted"/>
<evidence type="ECO:0000313" key="3">
    <source>
        <dbReference type="Proteomes" id="UP000630445"/>
    </source>
</evidence>
<dbReference type="AlphaFoldDB" id="A0A8H6P9M5"/>
<comment type="caution">
    <text evidence="2">The sequence shown here is derived from an EMBL/GenBank/DDBJ whole genome shotgun (WGS) entry which is preliminary data.</text>
</comment>
<dbReference type="Proteomes" id="UP000630445">
    <property type="component" value="Unassembled WGS sequence"/>
</dbReference>
<keyword evidence="3" id="KW-1185">Reference proteome</keyword>
<dbReference type="EMBL" id="JACBAD010002029">
    <property type="protein sequence ID" value="KAF7122121.1"/>
    <property type="molecule type" value="Genomic_DNA"/>
</dbReference>
<feature type="compositionally biased region" description="Polar residues" evidence="1">
    <location>
        <begin position="37"/>
        <end position="56"/>
    </location>
</feature>